<dbReference type="Proteomes" id="UP000004416">
    <property type="component" value="Unassembled WGS sequence"/>
</dbReference>
<proteinExistence type="predicted"/>
<dbReference type="AlphaFoldDB" id="G9XQT8"/>
<sequence>MGLGTEFTSSEFMTYVIYAQYTPFMTYVNMDFIFLILRASFIAGGQSEKTQNGKPPITSL</sequence>
<evidence type="ECO:0000313" key="3">
    <source>
        <dbReference type="Proteomes" id="UP000004416"/>
    </source>
</evidence>
<reference evidence="2 3" key="1">
    <citation type="submission" date="2011-08" db="EMBL/GenBank/DDBJ databases">
        <authorList>
            <person name="Weinstock G."/>
            <person name="Sodergren E."/>
            <person name="Clifton S."/>
            <person name="Fulton L."/>
            <person name="Fulton B."/>
            <person name="Courtney L."/>
            <person name="Fronick C."/>
            <person name="Harrison M."/>
            <person name="Strong C."/>
            <person name="Farmer C."/>
            <person name="Delahaunty K."/>
            <person name="Markovic C."/>
            <person name="Hall O."/>
            <person name="Minx P."/>
            <person name="Tomlinson C."/>
            <person name="Mitreva M."/>
            <person name="Hou S."/>
            <person name="Chen J."/>
            <person name="Wollam A."/>
            <person name="Pepin K.H."/>
            <person name="Johnson M."/>
            <person name="Bhonagiri V."/>
            <person name="Zhang X."/>
            <person name="Suruliraj S."/>
            <person name="Warren W."/>
            <person name="Chinwalla A."/>
            <person name="Mardis E.R."/>
            <person name="Wilson R.K."/>
        </authorList>
    </citation>
    <scope>NUCLEOTIDE SEQUENCE [LARGE SCALE GENOMIC DNA]</scope>
    <source>
        <strain evidence="2 3">DP7</strain>
    </source>
</reference>
<keyword evidence="1" id="KW-0812">Transmembrane</keyword>
<protein>
    <submittedName>
        <fullName evidence="2">Uncharacterized protein</fullName>
    </submittedName>
</protein>
<gene>
    <name evidence="2" type="ORF">HMPREF0322_03337</name>
</gene>
<dbReference type="EMBL" id="AFZX01000089">
    <property type="protein sequence ID" value="EHL06001.1"/>
    <property type="molecule type" value="Genomic_DNA"/>
</dbReference>
<accession>G9XQT8</accession>
<evidence type="ECO:0000313" key="2">
    <source>
        <dbReference type="EMBL" id="EHL06001.1"/>
    </source>
</evidence>
<feature type="transmembrane region" description="Helical" evidence="1">
    <location>
        <begin position="12"/>
        <end position="37"/>
    </location>
</feature>
<keyword evidence="1" id="KW-1133">Transmembrane helix</keyword>
<keyword evidence="1" id="KW-0472">Membrane</keyword>
<organism evidence="2 3">
    <name type="scientific">Desulfitobacterium hafniense DP7</name>
    <dbReference type="NCBI Taxonomy" id="537010"/>
    <lineage>
        <taxon>Bacteria</taxon>
        <taxon>Bacillati</taxon>
        <taxon>Bacillota</taxon>
        <taxon>Clostridia</taxon>
        <taxon>Eubacteriales</taxon>
        <taxon>Desulfitobacteriaceae</taxon>
        <taxon>Desulfitobacterium</taxon>
    </lineage>
</organism>
<comment type="caution">
    <text evidence="2">The sequence shown here is derived from an EMBL/GenBank/DDBJ whole genome shotgun (WGS) entry which is preliminary data.</text>
</comment>
<name>G9XQT8_DESHA</name>
<dbReference type="HOGENOM" id="CLU_2933829_0_0_9"/>
<evidence type="ECO:0000256" key="1">
    <source>
        <dbReference type="SAM" id="Phobius"/>
    </source>
</evidence>